<evidence type="ECO:0000259" key="2">
    <source>
        <dbReference type="Pfam" id="PF07883"/>
    </source>
</evidence>
<dbReference type="GO" id="GO:0046872">
    <property type="term" value="F:metal ion binding"/>
    <property type="evidence" value="ECO:0007669"/>
    <property type="project" value="UniProtKB-KW"/>
</dbReference>
<dbReference type="PANTHER" id="PTHR35848:SF9">
    <property type="entry name" value="SLL1358 PROTEIN"/>
    <property type="match status" value="1"/>
</dbReference>
<keyword evidence="4" id="KW-1185">Reference proteome</keyword>
<dbReference type="InterPro" id="IPR014710">
    <property type="entry name" value="RmlC-like_jellyroll"/>
</dbReference>
<sequence length="152" mass="16147">MKKPALDPATVEGRSGSIYPAPFQAAVAGRVKRRLGDALGLSDFGVNLVELAPGAASALRHWHSAEDEFIHVLSGELTLVTDAGEQVLSAGMCAGFPKNSGDGHCLVNRTDVPASYLEIGTRAPDTDRVVYPDVDLLVEPGRRIVHRDGSPY</sequence>
<dbReference type="RefSeq" id="WP_163678107.1">
    <property type="nucleotide sequence ID" value="NZ_JAAIYP010000035.1"/>
</dbReference>
<dbReference type="CDD" id="cd02224">
    <property type="entry name" value="cupin_SPO2919-like"/>
    <property type="match status" value="1"/>
</dbReference>
<dbReference type="InterPro" id="IPR051610">
    <property type="entry name" value="GPI/OXD"/>
</dbReference>
<name>A0A7C9UWM7_9PROT</name>
<evidence type="ECO:0000313" key="3">
    <source>
        <dbReference type="EMBL" id="NFV80252.1"/>
    </source>
</evidence>
<comment type="caution">
    <text evidence="3">The sequence shown here is derived from an EMBL/GenBank/DDBJ whole genome shotgun (WGS) entry which is preliminary data.</text>
</comment>
<dbReference type="SUPFAM" id="SSF51182">
    <property type="entry name" value="RmlC-like cupins"/>
    <property type="match status" value="1"/>
</dbReference>
<evidence type="ECO:0000313" key="4">
    <source>
        <dbReference type="Proteomes" id="UP000480684"/>
    </source>
</evidence>
<keyword evidence="1" id="KW-0479">Metal-binding</keyword>
<reference evidence="3 4" key="1">
    <citation type="submission" date="2020-02" db="EMBL/GenBank/DDBJ databases">
        <authorList>
            <person name="Dziuba M."/>
            <person name="Kuznetsov B."/>
            <person name="Mardanov A."/>
            <person name="Ravin N."/>
            <person name="Grouzdev D."/>
        </authorList>
    </citation>
    <scope>NUCLEOTIDE SEQUENCE [LARGE SCALE GENOMIC DNA]</scope>
    <source>
        <strain evidence="3 4">SpK</strain>
    </source>
</reference>
<dbReference type="AlphaFoldDB" id="A0A7C9UWM7"/>
<dbReference type="Gene3D" id="2.60.120.10">
    <property type="entry name" value="Jelly Rolls"/>
    <property type="match status" value="1"/>
</dbReference>
<proteinExistence type="predicted"/>
<dbReference type="Proteomes" id="UP000480684">
    <property type="component" value="Unassembled WGS sequence"/>
</dbReference>
<dbReference type="PANTHER" id="PTHR35848">
    <property type="entry name" value="OXALATE-BINDING PROTEIN"/>
    <property type="match status" value="1"/>
</dbReference>
<gene>
    <name evidence="3" type="ORF">G4223_09025</name>
</gene>
<accession>A0A7C9UWM7</accession>
<dbReference type="InterPro" id="IPR013096">
    <property type="entry name" value="Cupin_2"/>
</dbReference>
<dbReference type="EMBL" id="JAAIYP010000035">
    <property type="protein sequence ID" value="NFV80252.1"/>
    <property type="molecule type" value="Genomic_DNA"/>
</dbReference>
<dbReference type="Pfam" id="PF07883">
    <property type="entry name" value="Cupin_2"/>
    <property type="match status" value="1"/>
</dbReference>
<evidence type="ECO:0000256" key="1">
    <source>
        <dbReference type="ARBA" id="ARBA00022723"/>
    </source>
</evidence>
<protein>
    <submittedName>
        <fullName evidence="3">Cupin domain-containing protein</fullName>
    </submittedName>
</protein>
<feature type="domain" description="Cupin type-2" evidence="2">
    <location>
        <begin position="48"/>
        <end position="119"/>
    </location>
</feature>
<dbReference type="InterPro" id="IPR011051">
    <property type="entry name" value="RmlC_Cupin_sf"/>
</dbReference>
<organism evidence="3 4">
    <name type="scientific">Magnetospirillum aberrantis SpK</name>
    <dbReference type="NCBI Taxonomy" id="908842"/>
    <lineage>
        <taxon>Bacteria</taxon>
        <taxon>Pseudomonadati</taxon>
        <taxon>Pseudomonadota</taxon>
        <taxon>Alphaproteobacteria</taxon>
        <taxon>Rhodospirillales</taxon>
        <taxon>Rhodospirillaceae</taxon>
        <taxon>Magnetospirillum</taxon>
    </lineage>
</organism>